<feature type="compositionally biased region" description="Polar residues" evidence="2">
    <location>
        <begin position="370"/>
        <end position="382"/>
    </location>
</feature>
<dbReference type="PANTHER" id="PTHR46798:SF3">
    <property type="entry name" value="RING FINGER FAMILY PROTEIN"/>
    <property type="match status" value="1"/>
</dbReference>
<dbReference type="InterPro" id="IPR001841">
    <property type="entry name" value="Znf_RING"/>
</dbReference>
<proteinExistence type="predicted"/>
<keyword evidence="5" id="KW-1185">Reference proteome</keyword>
<accession>A0AAW1LGK4</accession>
<name>A0AAW1LGK4_SAPOF</name>
<feature type="domain" description="RING-type" evidence="3">
    <location>
        <begin position="22"/>
        <end position="67"/>
    </location>
</feature>
<keyword evidence="1" id="KW-0479">Metal-binding</keyword>
<feature type="region of interest" description="Disordered" evidence="2">
    <location>
        <begin position="295"/>
        <end position="410"/>
    </location>
</feature>
<reference evidence="4" key="1">
    <citation type="submission" date="2024-03" db="EMBL/GenBank/DDBJ databases">
        <title>WGS assembly of Saponaria officinalis var. Norfolk2.</title>
        <authorList>
            <person name="Jenkins J."/>
            <person name="Shu S."/>
            <person name="Grimwood J."/>
            <person name="Barry K."/>
            <person name="Goodstein D."/>
            <person name="Schmutz J."/>
            <person name="Leebens-Mack J."/>
            <person name="Osbourn A."/>
        </authorList>
    </citation>
    <scope>NUCLEOTIDE SEQUENCE [LARGE SCALE GENOMIC DNA]</scope>
    <source>
        <strain evidence="4">JIC</strain>
    </source>
</reference>
<dbReference type="Pfam" id="PF13639">
    <property type="entry name" value="zf-RING_2"/>
    <property type="match status" value="1"/>
</dbReference>
<dbReference type="SUPFAM" id="SSF57850">
    <property type="entry name" value="RING/U-box"/>
    <property type="match status" value="1"/>
</dbReference>
<feature type="compositionally biased region" description="Basic and acidic residues" evidence="2">
    <location>
        <begin position="357"/>
        <end position="369"/>
    </location>
</feature>
<dbReference type="GO" id="GO:0004842">
    <property type="term" value="F:ubiquitin-protein transferase activity"/>
    <property type="evidence" value="ECO:0007669"/>
    <property type="project" value="InterPro"/>
</dbReference>
<dbReference type="AlphaFoldDB" id="A0AAW1LGK4"/>
<protein>
    <recommendedName>
        <fullName evidence="3">RING-type domain-containing protein</fullName>
    </recommendedName>
</protein>
<evidence type="ECO:0000259" key="3">
    <source>
        <dbReference type="PROSITE" id="PS50089"/>
    </source>
</evidence>
<evidence type="ECO:0000256" key="1">
    <source>
        <dbReference type="PROSITE-ProRule" id="PRU00175"/>
    </source>
</evidence>
<dbReference type="Gene3D" id="3.30.40.10">
    <property type="entry name" value="Zinc/RING finger domain, C3HC4 (zinc finger)"/>
    <property type="match status" value="1"/>
</dbReference>
<keyword evidence="1" id="KW-0862">Zinc</keyword>
<organism evidence="4 5">
    <name type="scientific">Saponaria officinalis</name>
    <name type="common">Common soapwort</name>
    <name type="synonym">Lychnis saponaria</name>
    <dbReference type="NCBI Taxonomy" id="3572"/>
    <lineage>
        <taxon>Eukaryota</taxon>
        <taxon>Viridiplantae</taxon>
        <taxon>Streptophyta</taxon>
        <taxon>Embryophyta</taxon>
        <taxon>Tracheophyta</taxon>
        <taxon>Spermatophyta</taxon>
        <taxon>Magnoliopsida</taxon>
        <taxon>eudicotyledons</taxon>
        <taxon>Gunneridae</taxon>
        <taxon>Pentapetalae</taxon>
        <taxon>Caryophyllales</taxon>
        <taxon>Caryophyllaceae</taxon>
        <taxon>Caryophylleae</taxon>
        <taxon>Saponaria</taxon>
    </lineage>
</organism>
<keyword evidence="1" id="KW-0863">Zinc-finger</keyword>
<dbReference type="Proteomes" id="UP001443914">
    <property type="component" value="Unassembled WGS sequence"/>
</dbReference>
<gene>
    <name evidence="4" type="ORF">RND81_04G207400</name>
</gene>
<dbReference type="InterPro" id="IPR013083">
    <property type="entry name" value="Znf_RING/FYVE/PHD"/>
</dbReference>
<feature type="compositionally biased region" description="Polar residues" evidence="2">
    <location>
        <begin position="214"/>
        <end position="242"/>
    </location>
</feature>
<dbReference type="InterPro" id="IPR044274">
    <property type="entry name" value="RFI2"/>
</dbReference>
<evidence type="ECO:0000313" key="5">
    <source>
        <dbReference type="Proteomes" id="UP001443914"/>
    </source>
</evidence>
<evidence type="ECO:0000313" key="4">
    <source>
        <dbReference type="EMBL" id="KAK9735469.1"/>
    </source>
</evidence>
<comment type="caution">
    <text evidence="4">The sequence shown here is derived from an EMBL/GenBank/DDBJ whole genome shotgun (WGS) entry which is preliminary data.</text>
</comment>
<dbReference type="SMART" id="SM00184">
    <property type="entry name" value="RING"/>
    <property type="match status" value="1"/>
</dbReference>
<dbReference type="EMBL" id="JBDFQZ010000004">
    <property type="protein sequence ID" value="KAK9735469.1"/>
    <property type="molecule type" value="Genomic_DNA"/>
</dbReference>
<feature type="region of interest" description="Disordered" evidence="2">
    <location>
        <begin position="213"/>
        <end position="244"/>
    </location>
</feature>
<dbReference type="PANTHER" id="PTHR46798">
    <property type="entry name" value="OS09G0511500 PROTEIN"/>
    <property type="match status" value="1"/>
</dbReference>
<dbReference type="PROSITE" id="PS50089">
    <property type="entry name" value="ZF_RING_2"/>
    <property type="match status" value="1"/>
</dbReference>
<evidence type="ECO:0000256" key="2">
    <source>
        <dbReference type="SAM" id="MobiDB-lite"/>
    </source>
</evidence>
<sequence>MVLDDSVDGGGGGGRKNSNVSCSICLEYVTDTGERSWAKLQCGHEFHLDCIGSAFNVKGAMQCPNCRKVEKGQWLYATGSRPFADFVEEWPHDEDIYDLNYSEMFGVQWCPLPGFSRLPSFEEGEVPSTVYQDLLGQHAVFAEHTAVSSSTHQCPYIAYYGPLHSSSSNSVTSVSDGLNFSNRWSSPSGSNELQTSYAFAAMEPHLQGWEHHSMTFSAPGSRSGVSDQSSAPPVSQRSSRTNADLARSGSFVHPFVMSHSSGNRVGSSATSSMVSPYPGSAARARDRVQALQAYFQPPSTSPPPRHTPLPMNSGSRRTNGHRGVPQVGQLPSSSDQSGGFYVFPSTTSSQSFPEAENPSRFHGWERDHLSSFQLPQLETDSSWAPHPTAGGGPNSFRQRYGSGTPPQGWS</sequence>
<dbReference type="GO" id="GO:0008270">
    <property type="term" value="F:zinc ion binding"/>
    <property type="evidence" value="ECO:0007669"/>
    <property type="project" value="UniProtKB-KW"/>
</dbReference>